<evidence type="ECO:0000256" key="1">
    <source>
        <dbReference type="ARBA" id="ARBA00008324"/>
    </source>
</evidence>
<dbReference type="InterPro" id="IPR029069">
    <property type="entry name" value="HotDog_dom_sf"/>
</dbReference>
<dbReference type="GO" id="GO:0047617">
    <property type="term" value="F:fatty acyl-CoA hydrolase activity"/>
    <property type="evidence" value="ECO:0007669"/>
    <property type="project" value="InterPro"/>
</dbReference>
<evidence type="ECO:0000256" key="2">
    <source>
        <dbReference type="ARBA" id="ARBA00022801"/>
    </source>
</evidence>
<proteinExistence type="inferred from homology"/>
<name>A0A0K9FCY5_9BACI</name>
<comment type="caution">
    <text evidence="4">The sequence shown here is derived from an EMBL/GenBank/DDBJ whole genome shotgun (WGS) entry which is preliminary data.</text>
</comment>
<dbReference type="PATRIC" id="fig|582475.4.peg.1571"/>
<dbReference type="CDD" id="cd03443">
    <property type="entry name" value="PaaI_thioesterase"/>
    <property type="match status" value="1"/>
</dbReference>
<dbReference type="PANTHER" id="PTHR21660:SF1">
    <property type="entry name" value="ACYL-COENZYME A THIOESTERASE 13"/>
    <property type="match status" value="1"/>
</dbReference>
<reference evidence="5" key="1">
    <citation type="submission" date="2015-07" db="EMBL/GenBank/DDBJ databases">
        <authorList>
            <consortium name="Consortium for Microbial Forensics and Genomics (microFORGE)"/>
            <person name="Knight B.M."/>
            <person name="Roberts D.P."/>
            <person name="Lin D."/>
            <person name="Hari K."/>
            <person name="Fletcher J."/>
            <person name="Melcher U."/>
            <person name="Blagden T."/>
            <person name="Winegar R.A."/>
        </authorList>
    </citation>
    <scope>NUCLEOTIDE SEQUENCE [LARGE SCALE GENOMIC DNA]</scope>
    <source>
        <strain evidence="5">DSM 23493</strain>
    </source>
</reference>
<comment type="similarity">
    <text evidence="1">Belongs to the thioesterase PaaI family.</text>
</comment>
<dbReference type="Proteomes" id="UP000037326">
    <property type="component" value="Unassembled WGS sequence"/>
</dbReference>
<dbReference type="Pfam" id="PF03061">
    <property type="entry name" value="4HBT"/>
    <property type="match status" value="1"/>
</dbReference>
<dbReference type="PANTHER" id="PTHR21660">
    <property type="entry name" value="THIOESTERASE SUPERFAMILY MEMBER-RELATED"/>
    <property type="match status" value="1"/>
</dbReference>
<dbReference type="GeneID" id="96598571"/>
<dbReference type="SUPFAM" id="SSF54637">
    <property type="entry name" value="Thioesterase/thiol ester dehydrase-isomerase"/>
    <property type="match status" value="1"/>
</dbReference>
<organism evidence="4 5">
    <name type="scientific">Lysinibacillus xylanilyticus</name>
    <dbReference type="NCBI Taxonomy" id="582475"/>
    <lineage>
        <taxon>Bacteria</taxon>
        <taxon>Bacillati</taxon>
        <taxon>Bacillota</taxon>
        <taxon>Bacilli</taxon>
        <taxon>Bacillales</taxon>
        <taxon>Bacillaceae</taxon>
        <taxon>Lysinibacillus</taxon>
    </lineage>
</organism>
<dbReference type="Gene3D" id="3.10.129.10">
    <property type="entry name" value="Hotdog Thioesterase"/>
    <property type="match status" value="1"/>
</dbReference>
<dbReference type="InterPro" id="IPR039298">
    <property type="entry name" value="ACOT13"/>
</dbReference>
<evidence type="ECO:0000259" key="3">
    <source>
        <dbReference type="Pfam" id="PF03061"/>
    </source>
</evidence>
<feature type="domain" description="Thioesterase" evidence="3">
    <location>
        <begin position="50"/>
        <end position="121"/>
    </location>
</feature>
<gene>
    <name evidence="4" type="ORF">ACZ11_09945</name>
</gene>
<evidence type="ECO:0000313" key="4">
    <source>
        <dbReference type="EMBL" id="KMY32439.1"/>
    </source>
</evidence>
<sequence length="135" mass="14630">MTTMIDLKRVIDGEIEPPACDKTLGIQVTSAVAGRAVCSWNVDERFLNGHQVVMGGFITSAADITMAYSMATILERNRGFASINLQTTFLRPLLIGTAIIESIIVKQGKKTCYVEASVSQNGKYVAKITSSIMIL</sequence>
<dbReference type="AlphaFoldDB" id="A0A0K9FCY5"/>
<accession>A0A0K9FCY5</accession>
<dbReference type="InterPro" id="IPR003736">
    <property type="entry name" value="PAAI_dom"/>
</dbReference>
<dbReference type="InterPro" id="IPR006683">
    <property type="entry name" value="Thioestr_dom"/>
</dbReference>
<dbReference type="NCBIfam" id="TIGR00369">
    <property type="entry name" value="unchar_dom_1"/>
    <property type="match status" value="1"/>
</dbReference>
<evidence type="ECO:0000313" key="5">
    <source>
        <dbReference type="Proteomes" id="UP000037326"/>
    </source>
</evidence>
<dbReference type="EMBL" id="LFXJ01000005">
    <property type="protein sequence ID" value="KMY32439.1"/>
    <property type="molecule type" value="Genomic_DNA"/>
</dbReference>
<protein>
    <recommendedName>
        <fullName evidence="3">Thioesterase domain-containing protein</fullName>
    </recommendedName>
</protein>
<keyword evidence="2" id="KW-0378">Hydrolase</keyword>
<dbReference type="RefSeq" id="WP_049665703.1">
    <property type="nucleotide sequence ID" value="NZ_LFXJ01000005.1"/>
</dbReference>